<keyword evidence="5" id="KW-0539">Nucleus</keyword>
<comment type="subcellular location">
    <subcellularLocation>
        <location evidence="1">Nucleus</location>
    </subcellularLocation>
</comment>
<keyword evidence="2" id="KW-0805">Transcription regulation</keyword>
<evidence type="ECO:0000313" key="9">
    <source>
        <dbReference type="Proteomes" id="UP001206925"/>
    </source>
</evidence>
<keyword evidence="3" id="KW-0238">DNA-binding</keyword>
<evidence type="ECO:0000256" key="1">
    <source>
        <dbReference type="ARBA" id="ARBA00004123"/>
    </source>
</evidence>
<feature type="region of interest" description="Disordered" evidence="6">
    <location>
        <begin position="277"/>
        <end position="302"/>
    </location>
</feature>
<evidence type="ECO:0000256" key="2">
    <source>
        <dbReference type="ARBA" id="ARBA00023015"/>
    </source>
</evidence>
<evidence type="ECO:0000313" key="8">
    <source>
        <dbReference type="EMBL" id="KAI7751741.1"/>
    </source>
</evidence>
<dbReference type="CDD" id="cd10017">
    <property type="entry name" value="B3_DNA"/>
    <property type="match status" value="1"/>
</dbReference>
<organism evidence="8 9">
    <name type="scientific">Ambrosia artemisiifolia</name>
    <name type="common">Common ragweed</name>
    <dbReference type="NCBI Taxonomy" id="4212"/>
    <lineage>
        <taxon>Eukaryota</taxon>
        <taxon>Viridiplantae</taxon>
        <taxon>Streptophyta</taxon>
        <taxon>Embryophyta</taxon>
        <taxon>Tracheophyta</taxon>
        <taxon>Spermatophyta</taxon>
        <taxon>Magnoliopsida</taxon>
        <taxon>eudicotyledons</taxon>
        <taxon>Gunneridae</taxon>
        <taxon>Pentapetalae</taxon>
        <taxon>asterids</taxon>
        <taxon>campanulids</taxon>
        <taxon>Asterales</taxon>
        <taxon>Asteraceae</taxon>
        <taxon>Asteroideae</taxon>
        <taxon>Heliantheae alliance</taxon>
        <taxon>Heliantheae</taxon>
        <taxon>Ambrosia</taxon>
    </lineage>
</organism>
<dbReference type="InterPro" id="IPR015300">
    <property type="entry name" value="DNA-bd_pseudobarrel_sf"/>
</dbReference>
<evidence type="ECO:0000256" key="3">
    <source>
        <dbReference type="ARBA" id="ARBA00023125"/>
    </source>
</evidence>
<dbReference type="PANTHER" id="PTHR31674">
    <property type="entry name" value="B3 DOMAIN-CONTAINING PROTEIN REM-LIKE 3-RELATED"/>
    <property type="match status" value="1"/>
</dbReference>
<dbReference type="SUPFAM" id="SSF101936">
    <property type="entry name" value="DNA-binding pseudobarrel domain"/>
    <property type="match status" value="2"/>
</dbReference>
<dbReference type="Proteomes" id="UP001206925">
    <property type="component" value="Unassembled WGS sequence"/>
</dbReference>
<dbReference type="SMART" id="SM01019">
    <property type="entry name" value="B3"/>
    <property type="match status" value="2"/>
</dbReference>
<evidence type="ECO:0000256" key="5">
    <source>
        <dbReference type="ARBA" id="ARBA00023242"/>
    </source>
</evidence>
<keyword evidence="4" id="KW-0804">Transcription</keyword>
<evidence type="ECO:0000256" key="4">
    <source>
        <dbReference type="ARBA" id="ARBA00023163"/>
    </source>
</evidence>
<feature type="compositionally biased region" description="Basic and acidic residues" evidence="6">
    <location>
        <begin position="103"/>
        <end position="118"/>
    </location>
</feature>
<dbReference type="InterPro" id="IPR003340">
    <property type="entry name" value="B3_DNA-bd"/>
</dbReference>
<protein>
    <recommendedName>
        <fullName evidence="7">TF-B3 domain-containing protein</fullName>
    </recommendedName>
</protein>
<dbReference type="PANTHER" id="PTHR31674:SF25">
    <property type="entry name" value="B3 DOMAIN-CONTAINING TRANSCRIPTION FACTOR VRN1-LIKE"/>
    <property type="match status" value="1"/>
</dbReference>
<sequence>MAPSFWVILFNPSAPHLPLPPALVSIHLENKIPEGPVILSANGGYSWRLKIKQIDDRYCFTNGWNNVVQDIQLGFGDFLWFQPLDQSTFKMSIYCPSGCEKDLEPKGEHDGTEGVEHVDIEDDENDGVENVNIEDDESDGVENVDIEDDEKNEDDDDPFFTSTITKTHTKVLRFPVKFARKAGIDAEGMVVMKNLDGEEWQLGLHMEITHGTKRYYLRTGWRDFLRGNDLSERDECVIKLVRSEGKLLLAKITKQEWSSARQPQPSSNNPVAVVVKRKRGRPRKQQPSNKIQVAAIVKRKRG</sequence>
<reference evidence="8" key="1">
    <citation type="submission" date="2022-06" db="EMBL/GenBank/DDBJ databases">
        <title>Uncovering the hologenomic basis of an extraordinary plant invasion.</title>
        <authorList>
            <person name="Bieker V.C."/>
            <person name="Martin M.D."/>
            <person name="Gilbert T."/>
            <person name="Hodgins K."/>
            <person name="Battlay P."/>
            <person name="Petersen B."/>
            <person name="Wilson J."/>
        </authorList>
    </citation>
    <scope>NUCLEOTIDE SEQUENCE</scope>
    <source>
        <strain evidence="8">AA19_3_7</strain>
        <tissue evidence="8">Leaf</tissue>
    </source>
</reference>
<gene>
    <name evidence="8" type="ORF">M8C21_015690</name>
</gene>
<feature type="domain" description="TF-B3" evidence="7">
    <location>
        <begin position="2"/>
        <end position="97"/>
    </location>
</feature>
<evidence type="ECO:0000256" key="6">
    <source>
        <dbReference type="SAM" id="MobiDB-lite"/>
    </source>
</evidence>
<dbReference type="GO" id="GO:0005634">
    <property type="term" value="C:nucleus"/>
    <property type="evidence" value="ECO:0007669"/>
    <property type="project" value="UniProtKB-SubCell"/>
</dbReference>
<proteinExistence type="predicted"/>
<evidence type="ECO:0000259" key="7">
    <source>
        <dbReference type="PROSITE" id="PS50863"/>
    </source>
</evidence>
<accession>A0AAD5D0F7</accession>
<name>A0AAD5D0F7_AMBAR</name>
<dbReference type="PROSITE" id="PS50863">
    <property type="entry name" value="B3"/>
    <property type="match status" value="2"/>
</dbReference>
<keyword evidence="9" id="KW-1185">Reference proteome</keyword>
<dbReference type="AlphaFoldDB" id="A0AAD5D0F7"/>
<feature type="region of interest" description="Disordered" evidence="6">
    <location>
        <begin position="103"/>
        <end position="157"/>
    </location>
</feature>
<dbReference type="InterPro" id="IPR039218">
    <property type="entry name" value="REM_fam"/>
</dbReference>
<feature type="domain" description="TF-B3" evidence="7">
    <location>
        <begin position="157"/>
        <end position="255"/>
    </location>
</feature>
<dbReference type="Pfam" id="PF02362">
    <property type="entry name" value="B3"/>
    <property type="match status" value="2"/>
</dbReference>
<dbReference type="GO" id="GO:0003677">
    <property type="term" value="F:DNA binding"/>
    <property type="evidence" value="ECO:0007669"/>
    <property type="project" value="UniProtKB-KW"/>
</dbReference>
<dbReference type="EMBL" id="JAMZMK010005827">
    <property type="protein sequence ID" value="KAI7751741.1"/>
    <property type="molecule type" value="Genomic_DNA"/>
</dbReference>
<feature type="compositionally biased region" description="Acidic residues" evidence="6">
    <location>
        <begin position="119"/>
        <end position="157"/>
    </location>
</feature>
<dbReference type="Gene3D" id="2.40.330.10">
    <property type="entry name" value="DNA-binding pseudobarrel domain"/>
    <property type="match status" value="2"/>
</dbReference>
<comment type="caution">
    <text evidence="8">The sequence shown here is derived from an EMBL/GenBank/DDBJ whole genome shotgun (WGS) entry which is preliminary data.</text>
</comment>